<evidence type="ECO:0000313" key="1">
    <source>
        <dbReference type="EMBL" id="KKN74476.1"/>
    </source>
</evidence>
<gene>
    <name evidence="1" type="ORF">LCGC14_0389930</name>
</gene>
<proteinExistence type="predicted"/>
<name>A0A0F9VLW2_9ZZZZ</name>
<protein>
    <submittedName>
        <fullName evidence="1">Uncharacterized protein</fullName>
    </submittedName>
</protein>
<reference evidence="1" key="1">
    <citation type="journal article" date="2015" name="Nature">
        <title>Complex archaea that bridge the gap between prokaryotes and eukaryotes.</title>
        <authorList>
            <person name="Spang A."/>
            <person name="Saw J.H."/>
            <person name="Jorgensen S.L."/>
            <person name="Zaremba-Niedzwiedzka K."/>
            <person name="Martijn J."/>
            <person name="Lind A.E."/>
            <person name="van Eijk R."/>
            <person name="Schleper C."/>
            <person name="Guy L."/>
            <person name="Ettema T.J."/>
        </authorList>
    </citation>
    <scope>NUCLEOTIDE SEQUENCE</scope>
</reference>
<dbReference type="AlphaFoldDB" id="A0A0F9VLW2"/>
<dbReference type="EMBL" id="LAZR01000325">
    <property type="protein sequence ID" value="KKN74476.1"/>
    <property type="molecule type" value="Genomic_DNA"/>
</dbReference>
<accession>A0A0F9VLW2</accession>
<comment type="caution">
    <text evidence="1">The sequence shown here is derived from an EMBL/GenBank/DDBJ whole genome shotgun (WGS) entry which is preliminary data.</text>
</comment>
<sequence>MDKFSVNFGALQERLRPQAPVYRYEDVKHRLRKVAFDIVRFVDTDNIDGLWQIQQTDEGDVIVAMYSEESPEVEKMASSNWGAVADRAGNINLFYKNDPVTKVSLASLGMAGSTPDTVCSVLAEKLASNTKLLSGLLSSLSSEERKDLLDAHPELAETVNGS</sequence>
<organism evidence="1">
    <name type="scientific">marine sediment metagenome</name>
    <dbReference type="NCBI Taxonomy" id="412755"/>
    <lineage>
        <taxon>unclassified sequences</taxon>
        <taxon>metagenomes</taxon>
        <taxon>ecological metagenomes</taxon>
    </lineage>
</organism>